<gene>
    <name evidence="1" type="ORF">BDD30_4054</name>
</gene>
<organism evidence="1 2">
    <name type="scientific">Photorhabdus asymbiotica</name>
    <dbReference type="NCBI Taxonomy" id="291112"/>
    <lineage>
        <taxon>Bacteria</taxon>
        <taxon>Pseudomonadati</taxon>
        <taxon>Pseudomonadota</taxon>
        <taxon>Gammaproteobacteria</taxon>
        <taxon>Enterobacterales</taxon>
        <taxon>Morganellaceae</taxon>
        <taxon>Photorhabdus</taxon>
    </lineage>
</organism>
<accession>A0ABX9SHC4</accession>
<protein>
    <submittedName>
        <fullName evidence="1">Uncharacterized protein</fullName>
    </submittedName>
</protein>
<evidence type="ECO:0000313" key="2">
    <source>
        <dbReference type="Proteomes" id="UP000280955"/>
    </source>
</evidence>
<reference evidence="1 2" key="1">
    <citation type="submission" date="2018-10" db="EMBL/GenBank/DDBJ databases">
        <title>Genomic Encyclopedia of Archaeal and Bacterial Type Strains, Phase II (KMG-II): from individual species to whole genera.</title>
        <authorList>
            <person name="Goeker M."/>
        </authorList>
    </citation>
    <scope>NUCLEOTIDE SEQUENCE [LARGE SCALE GENOMIC DNA]</scope>
    <source>
        <strain evidence="1 2">DSM 15149</strain>
    </source>
</reference>
<name>A0ABX9SHC4_9GAMM</name>
<dbReference type="Proteomes" id="UP000280955">
    <property type="component" value="Unassembled WGS sequence"/>
</dbReference>
<proteinExistence type="predicted"/>
<dbReference type="EMBL" id="RBLJ01000005">
    <property type="protein sequence ID" value="RKS54480.1"/>
    <property type="molecule type" value="Genomic_DNA"/>
</dbReference>
<comment type="caution">
    <text evidence="1">The sequence shown here is derived from an EMBL/GenBank/DDBJ whole genome shotgun (WGS) entry which is preliminary data.</text>
</comment>
<evidence type="ECO:0000313" key="1">
    <source>
        <dbReference type="EMBL" id="RKS54480.1"/>
    </source>
</evidence>
<keyword evidence="2" id="KW-1185">Reference proteome</keyword>
<sequence>MKFNIHHISPVFHQLTPVITGSVKDNMNLLTDRIGFTQGNEEFCDVITVDTIIFVYDCFADIGQIQGSHQVQTGTASRGFHYGFLAFTHPAISQFRPLSGMDAINEQDGLIVSGFLLEFPVGFYKGPLLFRVELVWHAGRFFITKSIVVQPFIHAGNGVTDIPRFFDKVDNRLCGGQKIRGQISDKFLRLCFAEVALRAAIVGLEFAVIKVIADMTINGHFMQAQGLSDHDRAPALRGQQDRFDTITLPLITAGVMKVFKFGFLFVGNEYFHDGYPEPHLGENQAVSMSTGIEHNISDSSLDIKSENEQLARLLGRNKINHNNEKYYYEYSQQFDIKNDYPVWNWVNSYQFSKENNVIDSLPEKYQSALISAYKEYWALLKSKDLKGLKQLHKEFLDESVRANGGNNDDYFSSIGLDEIIDSSDLKLLPLDFSQSKIDISLDGRVAFMSPSPLVFINKNNSKNKTLLNPKYRFDGNKFILTR</sequence>